<dbReference type="OrthoDB" id="266277at2"/>
<dbReference type="Proteomes" id="UP000010798">
    <property type="component" value="Chromosome"/>
</dbReference>
<dbReference type="RefSeq" id="WP_015247023.1">
    <property type="nucleotide sequence ID" value="NC_019892.1"/>
</dbReference>
<dbReference type="eggNOG" id="ENOG502ZJ1K">
    <property type="taxonomic scope" value="Bacteria"/>
</dbReference>
<gene>
    <name evidence="1" type="ordered locus">Sinac_3634</name>
</gene>
<evidence type="ECO:0000313" key="2">
    <source>
        <dbReference type="Proteomes" id="UP000010798"/>
    </source>
</evidence>
<evidence type="ECO:0000313" key="1">
    <source>
        <dbReference type="EMBL" id="AGA27882.1"/>
    </source>
</evidence>
<dbReference type="AlphaFoldDB" id="L0DF60"/>
<reference evidence="1 2" key="1">
    <citation type="submission" date="2012-02" db="EMBL/GenBank/DDBJ databases">
        <title>Complete sequence of chromosome of Singulisphaera acidiphila DSM 18658.</title>
        <authorList>
            <consortium name="US DOE Joint Genome Institute (JGI-PGF)"/>
            <person name="Lucas S."/>
            <person name="Copeland A."/>
            <person name="Lapidus A."/>
            <person name="Glavina del Rio T."/>
            <person name="Dalin E."/>
            <person name="Tice H."/>
            <person name="Bruce D."/>
            <person name="Goodwin L."/>
            <person name="Pitluck S."/>
            <person name="Peters L."/>
            <person name="Ovchinnikova G."/>
            <person name="Chertkov O."/>
            <person name="Kyrpides N."/>
            <person name="Mavromatis K."/>
            <person name="Ivanova N."/>
            <person name="Brettin T."/>
            <person name="Detter J.C."/>
            <person name="Han C."/>
            <person name="Larimer F."/>
            <person name="Land M."/>
            <person name="Hauser L."/>
            <person name="Markowitz V."/>
            <person name="Cheng J.-F."/>
            <person name="Hugenholtz P."/>
            <person name="Woyke T."/>
            <person name="Wu D."/>
            <person name="Tindall B."/>
            <person name="Pomrenke H."/>
            <person name="Brambilla E."/>
            <person name="Klenk H.-P."/>
            <person name="Eisen J.A."/>
        </authorList>
    </citation>
    <scope>NUCLEOTIDE SEQUENCE [LARGE SCALE GENOMIC DNA]</scope>
    <source>
        <strain evidence="2">ATCC BAA-1392 / DSM 18658 / VKM B-2454 / MOB10</strain>
    </source>
</reference>
<proteinExistence type="predicted"/>
<dbReference type="KEGG" id="saci:Sinac_3634"/>
<accession>L0DF60</accession>
<keyword evidence="2" id="KW-1185">Reference proteome</keyword>
<protein>
    <submittedName>
        <fullName evidence="1">Uncharacterized protein</fullName>
    </submittedName>
</protein>
<dbReference type="EMBL" id="CP003364">
    <property type="protein sequence ID" value="AGA27882.1"/>
    <property type="molecule type" value="Genomic_DNA"/>
</dbReference>
<sequence>MKIRVGTWTRIGLVLLGAVAVPSLAAWGQAFPGPLNNLTAGGLVPLPPPPPPGAWGEVIFANERWIVVQNSQGQQFPIAADSINQFLVRWPTILGELSPKSLVEATGDDLGSMSLSTTHIDVYEGSDQTLVQPTYKSLLPFNRVVTTIDPTFNRMMNGFDIASQNTLYGWAYPINPGENGIPGQFYAVGNVLGINPVRIGVPGDNVVRIFPDNAGNMSISQVTRGTPTFAQSGDSVFLTSTDRNAKTLVLSQLVLYKKIPFKEFSPAP</sequence>
<name>L0DF60_SINAD</name>
<organism evidence="1 2">
    <name type="scientific">Singulisphaera acidiphila (strain ATCC BAA-1392 / DSM 18658 / VKM B-2454 / MOB10)</name>
    <dbReference type="NCBI Taxonomy" id="886293"/>
    <lineage>
        <taxon>Bacteria</taxon>
        <taxon>Pseudomonadati</taxon>
        <taxon>Planctomycetota</taxon>
        <taxon>Planctomycetia</taxon>
        <taxon>Isosphaerales</taxon>
        <taxon>Isosphaeraceae</taxon>
        <taxon>Singulisphaera</taxon>
    </lineage>
</organism>
<dbReference type="HOGENOM" id="CLU_1037851_0_0_0"/>